<name>A0A421DNK6_9GAMM</name>
<dbReference type="Proteomes" id="UP000285648">
    <property type="component" value="Unassembled WGS sequence"/>
</dbReference>
<dbReference type="OrthoDB" id="6288233at2"/>
<proteinExistence type="predicted"/>
<sequence>MIPTTRCNWKRIQPSGLRNALELCKDHARARLNRSVEQVADLMGLSDHWTLYKWLQNGRMPANLIRPYEAACGIDYVTRWIAASGGKLLIDIPTGRALQATDVSELHGSFADAMKLLTDFYAGRATQDNTVQALTNHLQSVAWHHGNVKAHANPQLELEQ</sequence>
<reference evidence="1 2" key="1">
    <citation type="submission" date="2016-09" db="EMBL/GenBank/DDBJ databases">
        <authorList>
            <person name="Doonan J."/>
            <person name="Pachebat J.A."/>
            <person name="Golyshin P.N."/>
            <person name="Denman S."/>
            <person name="Mcdonald J.E."/>
        </authorList>
    </citation>
    <scope>NUCLEOTIDE SEQUENCE [LARGE SCALE GENOMIC DNA]</scope>
    <source>
        <strain evidence="1 2">NCPPB 3934</strain>
    </source>
</reference>
<comment type="caution">
    <text evidence="1">The sequence shown here is derived from an EMBL/GenBank/DDBJ whole genome shotgun (WGS) entry which is preliminary data.</text>
</comment>
<dbReference type="EMBL" id="MJLZ01000020">
    <property type="protein sequence ID" value="RLM23641.1"/>
    <property type="molecule type" value="Genomic_DNA"/>
</dbReference>
<protein>
    <submittedName>
        <fullName evidence="1">Uncharacterized protein</fullName>
    </submittedName>
</protein>
<organism evidence="1 2">
    <name type="scientific">Brenneria alni</name>
    <dbReference type="NCBI Taxonomy" id="71656"/>
    <lineage>
        <taxon>Bacteria</taxon>
        <taxon>Pseudomonadati</taxon>
        <taxon>Pseudomonadota</taxon>
        <taxon>Gammaproteobacteria</taxon>
        <taxon>Enterobacterales</taxon>
        <taxon>Pectobacteriaceae</taxon>
        <taxon>Brenneria</taxon>
    </lineage>
</organism>
<keyword evidence="2" id="KW-1185">Reference proteome</keyword>
<evidence type="ECO:0000313" key="1">
    <source>
        <dbReference type="EMBL" id="RLM23641.1"/>
    </source>
</evidence>
<evidence type="ECO:0000313" key="2">
    <source>
        <dbReference type="Proteomes" id="UP000285648"/>
    </source>
</evidence>
<dbReference type="AlphaFoldDB" id="A0A421DNK6"/>
<gene>
    <name evidence="1" type="ORF">BIY29_10080</name>
</gene>
<accession>A0A421DNK6</accession>
<dbReference type="RefSeq" id="WP_121575061.1">
    <property type="nucleotide sequence ID" value="NZ_MJLZ01000020.1"/>
</dbReference>